<evidence type="ECO:0000256" key="8">
    <source>
        <dbReference type="SAM" id="SignalP"/>
    </source>
</evidence>
<dbReference type="InterPro" id="IPR039426">
    <property type="entry name" value="TonB-dep_rcpt-like"/>
</dbReference>
<evidence type="ECO:0000313" key="11">
    <source>
        <dbReference type="Proteomes" id="UP001596023"/>
    </source>
</evidence>
<dbReference type="EMBL" id="JBHSGN010000009">
    <property type="protein sequence ID" value="MFC4672356.1"/>
    <property type="molecule type" value="Genomic_DNA"/>
</dbReference>
<dbReference type="Proteomes" id="UP001596023">
    <property type="component" value="Unassembled WGS sequence"/>
</dbReference>
<feature type="domain" description="TonB-dependent receptor plug" evidence="9">
    <location>
        <begin position="143"/>
        <end position="271"/>
    </location>
</feature>
<keyword evidence="2 7" id="KW-0813">Transport</keyword>
<feature type="chain" id="PRO_5047107008" evidence="8">
    <location>
        <begin position="36"/>
        <end position="1088"/>
    </location>
</feature>
<dbReference type="Gene3D" id="2.40.170.20">
    <property type="entry name" value="TonB-dependent receptor, beta-barrel domain"/>
    <property type="match status" value="1"/>
</dbReference>
<dbReference type="InterPro" id="IPR023996">
    <property type="entry name" value="TonB-dep_OMP_SusC/RagA"/>
</dbReference>
<comment type="subcellular location">
    <subcellularLocation>
        <location evidence="1 7">Cell outer membrane</location>
        <topology evidence="1 7">Multi-pass membrane protein</topology>
    </subcellularLocation>
</comment>
<evidence type="ECO:0000313" key="10">
    <source>
        <dbReference type="EMBL" id="MFC4672356.1"/>
    </source>
</evidence>
<dbReference type="Pfam" id="PF07715">
    <property type="entry name" value="Plug"/>
    <property type="match status" value="1"/>
</dbReference>
<dbReference type="SUPFAM" id="SSF49464">
    <property type="entry name" value="Carboxypeptidase regulatory domain-like"/>
    <property type="match status" value="1"/>
</dbReference>
<evidence type="ECO:0000259" key="9">
    <source>
        <dbReference type="Pfam" id="PF07715"/>
    </source>
</evidence>
<dbReference type="NCBIfam" id="TIGR04056">
    <property type="entry name" value="OMP_RagA_SusC"/>
    <property type="match status" value="1"/>
</dbReference>
<dbReference type="PROSITE" id="PS52016">
    <property type="entry name" value="TONB_DEPENDENT_REC_3"/>
    <property type="match status" value="1"/>
</dbReference>
<keyword evidence="3 7" id="KW-1134">Transmembrane beta strand</keyword>
<comment type="caution">
    <text evidence="10">The sequence shown here is derived from an EMBL/GenBank/DDBJ whole genome shotgun (WGS) entry which is preliminary data.</text>
</comment>
<dbReference type="Pfam" id="PF13715">
    <property type="entry name" value="CarbopepD_reg_2"/>
    <property type="match status" value="1"/>
</dbReference>
<sequence>MIASKQARKSFIKKLLCVFFSVLVLSNTGSINVQANTGKSGNPADLQQTVKTITGTVIDRNGEPLVGVSVTIQGTVTGTMTDISGKYAITVRDNNQVLNFSYIGFKSISVEAKNNVINITMEEDAQMMDEVVVTAMGIKKEKKALGYSVQDLNSKELMKNKTANPINSLAGKIAGVNVTQASGGAGAGANIILRGGTSLERDNQPLFVVDGIIYDNSTSINGNSAFDGAQSTNSTYSNRVMDINPEDIENISVLKGPAAAALYGSRAAAGVVLITTKKGSEGSVSVSLNSRFQTNWANRLPEQQSLYKRGSYQQDGSLMEGDATTTMSSWGAKFGANETIYNNIEDFFQPANTWDNSVSISGGSKTGSFYFSASNFDQTGIIPNSSYDKSTFRFNGEQKYGILKVGANVAFSIADQLSSLTSGGLYGSNGEGAVQAAYIWPRNLDMNYWLNEDGTKHRLFDWDLVQNDYDNPYWILNKMPRKDKTKRFTGSVNVGLDITDWWSVNATLGIDRYTTNASRFSAPGSGISLIYQKGLLSENDRTYEYSTTNVMTNFHKQFSDFDLNLLLGTTSEATSVIYNGRKAWNFIIPEFYVVTNVANTDLAIAQSKSKKRLVGAYGEFRASYKNFAYLTFTGRNDWTSTLPINSRSYFYPSVSGSILFTELLPKSDILSFGKVRASWARVGKDADPYVTNTYVNAPEFTNYNNGDGLGIRDEWTQGNPFLIPEITESQEYGFDLKLFNNRLGIEYTYYQNKSKNQLMQPRASQTTGYILKTTNAGVINNKGMELAINVVPVKTKNFTWDLTINASGNRGTVDELLPGMEILYVTDAQVGNAKAASFNKGNFMGISGSEWLRSPEGYLVLNPESGMPTSDGLATHEIGNREPKVFGGINNSLQYKNWNLSFLLDYRIGGDVYNGTNHYMTNNGTSALSANRDKLSITGVVQTGEDIGPNGEKIPVYSEPKTFEYEAGKMYKVGNLDLSGEYIINNYYWQNAYNLESANYMTNVNWLRLRNVSLSYTFSQSTLKKLKGIKGLTVTASGTNLLLWTNYKGMDPETSAAGSGAVGSSSVGIDYCGIPALAGFSFGLNITF</sequence>
<dbReference type="Gene3D" id="2.170.130.10">
    <property type="entry name" value="TonB-dependent receptor, plug domain"/>
    <property type="match status" value="1"/>
</dbReference>
<dbReference type="InterPro" id="IPR008969">
    <property type="entry name" value="CarboxyPept-like_regulatory"/>
</dbReference>
<proteinExistence type="inferred from homology"/>
<dbReference type="InterPro" id="IPR037066">
    <property type="entry name" value="Plug_dom_sf"/>
</dbReference>
<feature type="signal peptide" evidence="8">
    <location>
        <begin position="1"/>
        <end position="35"/>
    </location>
</feature>
<evidence type="ECO:0000256" key="2">
    <source>
        <dbReference type="ARBA" id="ARBA00022448"/>
    </source>
</evidence>
<evidence type="ECO:0000256" key="4">
    <source>
        <dbReference type="ARBA" id="ARBA00022692"/>
    </source>
</evidence>
<dbReference type="InterPro" id="IPR023997">
    <property type="entry name" value="TonB-dep_OMP_SusC/RagA_CS"/>
</dbReference>
<accession>A0ABV9KQZ4</accession>
<reference evidence="11" key="1">
    <citation type="journal article" date="2019" name="Int. J. Syst. Evol. Microbiol.">
        <title>The Global Catalogue of Microorganisms (GCM) 10K type strain sequencing project: providing services to taxonomists for standard genome sequencing and annotation.</title>
        <authorList>
            <consortium name="The Broad Institute Genomics Platform"/>
            <consortium name="The Broad Institute Genome Sequencing Center for Infectious Disease"/>
            <person name="Wu L."/>
            <person name="Ma J."/>
        </authorList>
    </citation>
    <scope>NUCLEOTIDE SEQUENCE [LARGE SCALE GENOMIC DNA]</scope>
    <source>
        <strain evidence="11">CCUG 66188</strain>
    </source>
</reference>
<evidence type="ECO:0000256" key="1">
    <source>
        <dbReference type="ARBA" id="ARBA00004571"/>
    </source>
</evidence>
<keyword evidence="8" id="KW-0732">Signal</keyword>
<dbReference type="InterPro" id="IPR036942">
    <property type="entry name" value="Beta-barrel_TonB_sf"/>
</dbReference>
<gene>
    <name evidence="10" type="ORF">ACFO6W_01475</name>
</gene>
<dbReference type="SUPFAM" id="SSF56935">
    <property type="entry name" value="Porins"/>
    <property type="match status" value="1"/>
</dbReference>
<protein>
    <submittedName>
        <fullName evidence="10">SusC/RagA family TonB-linked outer membrane protein</fullName>
    </submittedName>
</protein>
<dbReference type="Gene3D" id="2.60.40.1120">
    <property type="entry name" value="Carboxypeptidase-like, regulatory domain"/>
    <property type="match status" value="1"/>
</dbReference>
<evidence type="ECO:0000256" key="7">
    <source>
        <dbReference type="PROSITE-ProRule" id="PRU01360"/>
    </source>
</evidence>
<dbReference type="InterPro" id="IPR012910">
    <property type="entry name" value="Plug_dom"/>
</dbReference>
<keyword evidence="4 7" id="KW-0812">Transmembrane</keyword>
<keyword evidence="11" id="KW-1185">Reference proteome</keyword>
<evidence type="ECO:0000256" key="5">
    <source>
        <dbReference type="ARBA" id="ARBA00023136"/>
    </source>
</evidence>
<organism evidence="10 11">
    <name type="scientific">Dysgonomonas termitidis</name>
    <dbReference type="NCBI Taxonomy" id="1516126"/>
    <lineage>
        <taxon>Bacteria</taxon>
        <taxon>Pseudomonadati</taxon>
        <taxon>Bacteroidota</taxon>
        <taxon>Bacteroidia</taxon>
        <taxon>Bacteroidales</taxon>
        <taxon>Dysgonomonadaceae</taxon>
        <taxon>Dysgonomonas</taxon>
    </lineage>
</organism>
<keyword evidence="6 7" id="KW-0998">Cell outer membrane</keyword>
<evidence type="ECO:0000256" key="6">
    <source>
        <dbReference type="ARBA" id="ARBA00023237"/>
    </source>
</evidence>
<comment type="similarity">
    <text evidence="7">Belongs to the TonB-dependent receptor family.</text>
</comment>
<keyword evidence="5 7" id="KW-0472">Membrane</keyword>
<evidence type="ECO:0000256" key="3">
    <source>
        <dbReference type="ARBA" id="ARBA00022452"/>
    </source>
</evidence>
<dbReference type="NCBIfam" id="TIGR04057">
    <property type="entry name" value="SusC_RagA_signa"/>
    <property type="match status" value="1"/>
</dbReference>
<name>A0ABV9KQZ4_9BACT</name>
<dbReference type="RefSeq" id="WP_379993532.1">
    <property type="nucleotide sequence ID" value="NZ_JBHSGN010000009.1"/>
</dbReference>